<evidence type="ECO:0000313" key="4">
    <source>
        <dbReference type="EMBL" id="HIX56836.1"/>
    </source>
</evidence>
<dbReference type="SUPFAM" id="SSF53850">
    <property type="entry name" value="Periplasmic binding protein-like II"/>
    <property type="match status" value="1"/>
</dbReference>
<evidence type="ECO:0000256" key="2">
    <source>
        <dbReference type="ARBA" id="ARBA00022729"/>
    </source>
</evidence>
<comment type="caution">
    <text evidence="4">The sequence shown here is derived from an EMBL/GenBank/DDBJ whole genome shotgun (WGS) entry which is preliminary data.</text>
</comment>
<reference evidence="4" key="2">
    <citation type="submission" date="2021-04" db="EMBL/GenBank/DDBJ databases">
        <authorList>
            <person name="Gilroy R."/>
        </authorList>
    </citation>
    <scope>NUCLEOTIDE SEQUENCE</scope>
    <source>
        <strain evidence="4">USASDec5-558</strain>
    </source>
</reference>
<organism evidence="4 5">
    <name type="scientific">Candidatus Anaerobiospirillum pullistercoris</name>
    <dbReference type="NCBI Taxonomy" id="2838452"/>
    <lineage>
        <taxon>Bacteria</taxon>
        <taxon>Pseudomonadati</taxon>
        <taxon>Pseudomonadota</taxon>
        <taxon>Gammaproteobacteria</taxon>
        <taxon>Aeromonadales</taxon>
        <taxon>Succinivibrionaceae</taxon>
        <taxon>Anaerobiospirillum</taxon>
    </lineage>
</organism>
<feature type="domain" description="Solute-binding protein family 3/N-terminal" evidence="3">
    <location>
        <begin position="86"/>
        <end position="317"/>
    </location>
</feature>
<dbReference type="PANTHER" id="PTHR35936">
    <property type="entry name" value="MEMBRANE-BOUND LYTIC MUREIN TRANSGLYCOSYLASE F"/>
    <property type="match status" value="1"/>
</dbReference>
<keyword evidence="2" id="KW-0732">Signal</keyword>
<sequence>MGSQVQWAQAVSSAKCIAESEQSKGKPWQVLLAAVVLGSLGLMGSNSSFAAEADTVTADAATATASAAIGPVKCVSNVPDDYKGKVWQIGTDNAFAPFAYVDANGELKGIDVELFAAIAKNQNIKYRMCSDDFSGLLTELNDGKYDGAMAGISFTVKRAQYFDFSKHYYNSAVAVVMPQDMTKVLTSVEAVQDKTVAVKDGTLGMDLAEGLQERQKIEIKTYTNTADSMQAVESGEADCLLEDYPVAVYELMSGKYPSLVIAVPRLPNIGKSESYHFLVPKNNKDAQQLLQSFNQGLDQMITNGTYKQVIEKYLPEVPASLLSSDKPNIVIKPEVVKEGSEL</sequence>
<gene>
    <name evidence="4" type="ORF">H9850_05125</name>
</gene>
<dbReference type="EMBL" id="DXEV01000097">
    <property type="protein sequence ID" value="HIX56836.1"/>
    <property type="molecule type" value="Genomic_DNA"/>
</dbReference>
<comment type="similarity">
    <text evidence="1">Belongs to the bacterial solute-binding protein 3 family.</text>
</comment>
<dbReference type="PANTHER" id="PTHR35936:SF19">
    <property type="entry name" value="AMINO-ACID-BINDING PROTEIN YXEM-RELATED"/>
    <property type="match status" value="1"/>
</dbReference>
<reference evidence="4" key="1">
    <citation type="journal article" date="2021" name="PeerJ">
        <title>Extensive microbial diversity within the chicken gut microbiome revealed by metagenomics and culture.</title>
        <authorList>
            <person name="Gilroy R."/>
            <person name="Ravi A."/>
            <person name="Getino M."/>
            <person name="Pursley I."/>
            <person name="Horton D.L."/>
            <person name="Alikhan N.F."/>
            <person name="Baker D."/>
            <person name="Gharbi K."/>
            <person name="Hall N."/>
            <person name="Watson M."/>
            <person name="Adriaenssens E.M."/>
            <person name="Foster-Nyarko E."/>
            <person name="Jarju S."/>
            <person name="Secka A."/>
            <person name="Antonio M."/>
            <person name="Oren A."/>
            <person name="Chaudhuri R.R."/>
            <person name="La Ragione R."/>
            <person name="Hildebrand F."/>
            <person name="Pallen M.J."/>
        </authorList>
    </citation>
    <scope>NUCLEOTIDE SEQUENCE</scope>
    <source>
        <strain evidence="4">USASDec5-558</strain>
    </source>
</reference>
<name>A0A9D1WCV3_9GAMM</name>
<dbReference type="Gene3D" id="3.40.190.10">
    <property type="entry name" value="Periplasmic binding protein-like II"/>
    <property type="match status" value="2"/>
</dbReference>
<protein>
    <submittedName>
        <fullName evidence="4">Transporter substrate-binding domain-containing protein</fullName>
    </submittedName>
</protein>
<dbReference type="Pfam" id="PF00497">
    <property type="entry name" value="SBP_bac_3"/>
    <property type="match status" value="1"/>
</dbReference>
<proteinExistence type="inferred from homology"/>
<dbReference type="InterPro" id="IPR001638">
    <property type="entry name" value="Solute-binding_3/MltF_N"/>
</dbReference>
<evidence type="ECO:0000313" key="5">
    <source>
        <dbReference type="Proteomes" id="UP000886829"/>
    </source>
</evidence>
<evidence type="ECO:0000259" key="3">
    <source>
        <dbReference type="SMART" id="SM00062"/>
    </source>
</evidence>
<dbReference type="SMART" id="SM00062">
    <property type="entry name" value="PBPb"/>
    <property type="match status" value="1"/>
</dbReference>
<dbReference type="AlphaFoldDB" id="A0A9D1WCV3"/>
<accession>A0A9D1WCV3</accession>
<evidence type="ECO:0000256" key="1">
    <source>
        <dbReference type="ARBA" id="ARBA00010333"/>
    </source>
</evidence>
<dbReference type="Proteomes" id="UP000886829">
    <property type="component" value="Unassembled WGS sequence"/>
</dbReference>